<evidence type="ECO:0000256" key="2">
    <source>
        <dbReference type="SAM" id="Phobius"/>
    </source>
</evidence>
<feature type="compositionally biased region" description="Low complexity" evidence="1">
    <location>
        <begin position="71"/>
        <end position="84"/>
    </location>
</feature>
<evidence type="ECO:0000259" key="3">
    <source>
        <dbReference type="Pfam" id="PF00188"/>
    </source>
</evidence>
<organism evidence="4 5">
    <name type="scientific">Deinococcus radiotolerans</name>
    <dbReference type="NCBI Taxonomy" id="1309407"/>
    <lineage>
        <taxon>Bacteria</taxon>
        <taxon>Thermotogati</taxon>
        <taxon>Deinococcota</taxon>
        <taxon>Deinococci</taxon>
        <taxon>Deinococcales</taxon>
        <taxon>Deinococcaceae</taxon>
        <taxon>Deinococcus</taxon>
    </lineage>
</organism>
<dbReference type="InterPro" id="IPR035940">
    <property type="entry name" value="CAP_sf"/>
</dbReference>
<comment type="caution">
    <text evidence="4">The sequence shown here is derived from an EMBL/GenBank/DDBJ whole genome shotgun (WGS) entry which is preliminary data.</text>
</comment>
<feature type="compositionally biased region" description="Pro residues" evidence="1">
    <location>
        <begin position="48"/>
        <end position="66"/>
    </location>
</feature>
<evidence type="ECO:0000313" key="4">
    <source>
        <dbReference type="EMBL" id="GGL04421.1"/>
    </source>
</evidence>
<keyword evidence="2" id="KW-0812">Transmembrane</keyword>
<dbReference type="InterPro" id="IPR014044">
    <property type="entry name" value="CAP_dom"/>
</dbReference>
<keyword evidence="2" id="KW-1133">Transmembrane helix</keyword>
<reference evidence="5" key="1">
    <citation type="journal article" date="2019" name="Int. J. Syst. Evol. Microbiol.">
        <title>The Global Catalogue of Microorganisms (GCM) 10K type strain sequencing project: providing services to taxonomists for standard genome sequencing and annotation.</title>
        <authorList>
            <consortium name="The Broad Institute Genomics Platform"/>
            <consortium name="The Broad Institute Genome Sequencing Center for Infectious Disease"/>
            <person name="Wu L."/>
            <person name="Ma J."/>
        </authorList>
    </citation>
    <scope>NUCLEOTIDE SEQUENCE [LARGE SCALE GENOMIC DNA]</scope>
    <source>
        <strain evidence="5">JCM 19173</strain>
    </source>
</reference>
<dbReference type="EMBL" id="BMPE01000006">
    <property type="protein sequence ID" value="GGL04421.1"/>
    <property type="molecule type" value="Genomic_DNA"/>
</dbReference>
<dbReference type="Pfam" id="PF00188">
    <property type="entry name" value="CAP"/>
    <property type="match status" value="1"/>
</dbReference>
<dbReference type="Proteomes" id="UP000604341">
    <property type="component" value="Unassembled WGS sequence"/>
</dbReference>
<proteinExistence type="predicted"/>
<gene>
    <name evidence="4" type="ORF">GCM10010844_23900</name>
</gene>
<dbReference type="Gene3D" id="3.40.33.10">
    <property type="entry name" value="CAP"/>
    <property type="match status" value="1"/>
</dbReference>
<dbReference type="RefSeq" id="WP_189069238.1">
    <property type="nucleotide sequence ID" value="NZ_BMPE01000006.1"/>
</dbReference>
<evidence type="ECO:0000256" key="1">
    <source>
        <dbReference type="SAM" id="MobiDB-lite"/>
    </source>
</evidence>
<accession>A0ABQ2FKY1</accession>
<keyword evidence="5" id="KW-1185">Reference proteome</keyword>
<feature type="transmembrane region" description="Helical" evidence="2">
    <location>
        <begin position="7"/>
        <end position="31"/>
    </location>
</feature>
<keyword evidence="2" id="KW-0472">Membrane</keyword>
<feature type="compositionally biased region" description="Low complexity" evidence="1">
    <location>
        <begin position="94"/>
        <end position="103"/>
    </location>
</feature>
<dbReference type="SUPFAM" id="SSF55797">
    <property type="entry name" value="PR-1-like"/>
    <property type="match status" value="1"/>
</dbReference>
<feature type="region of interest" description="Disordered" evidence="1">
    <location>
        <begin position="38"/>
        <end position="116"/>
    </location>
</feature>
<sequence>MTNWRRALWTILSGAALFALGLAGIWLAGWWPGRTVNQPPAPQLEAPATPPSRLPDPVASTPPPAQPVLDSPAVSPAPSEAAAPLPVPAPAAPDPAAAQQGVPQPVPAPAPTGERQPALETPLASVMAAPEAAATAAPPLLAGLNRVRARAGLPPVKAEGAWQASCAGHARYLVRADRAEHREDPASPFRSAAGEACAPGHYFVSSREDASPERALTYWVGGAFHLPQLIDPRLTRVAGGAAHDQGGDFRSALVLDVRRGLSGAGRYPVRFPAPGQVAPTLNAATGEWPDALAGCPAVPTRGAPVALLLGPAWTGAVTDVNVRVNDRPVGACLLTAATFTGANDGETRVGRNVLAAQGAALALPDAPLPAGADVSVRFSTTRGAVSWSFRTQP</sequence>
<protein>
    <recommendedName>
        <fullName evidence="3">SCP domain-containing protein</fullName>
    </recommendedName>
</protein>
<evidence type="ECO:0000313" key="5">
    <source>
        <dbReference type="Proteomes" id="UP000604341"/>
    </source>
</evidence>
<feature type="domain" description="SCP" evidence="3">
    <location>
        <begin position="144"/>
        <end position="249"/>
    </location>
</feature>
<name>A0ABQ2FKY1_9DEIO</name>